<organism evidence="9 10">
    <name type="scientific">Bordetella genomosp. 4</name>
    <dbReference type="NCBI Taxonomy" id="463044"/>
    <lineage>
        <taxon>Bacteria</taxon>
        <taxon>Pseudomonadati</taxon>
        <taxon>Pseudomonadota</taxon>
        <taxon>Betaproteobacteria</taxon>
        <taxon>Burkholderiales</taxon>
        <taxon>Alcaligenaceae</taxon>
        <taxon>Bordetella</taxon>
    </lineage>
</organism>
<comment type="similarity">
    <text evidence="2">Belongs to the binding-protein-dependent transport system permease family. FecCD subfamily.</text>
</comment>
<evidence type="ECO:0000256" key="5">
    <source>
        <dbReference type="ARBA" id="ARBA00022692"/>
    </source>
</evidence>
<feature type="transmembrane region" description="Helical" evidence="8">
    <location>
        <begin position="77"/>
        <end position="98"/>
    </location>
</feature>
<dbReference type="GO" id="GO:0005886">
    <property type="term" value="C:plasma membrane"/>
    <property type="evidence" value="ECO:0007669"/>
    <property type="project" value="UniProtKB-SubCell"/>
</dbReference>
<proteinExistence type="inferred from homology"/>
<comment type="subcellular location">
    <subcellularLocation>
        <location evidence="1">Cell membrane</location>
        <topology evidence="1">Multi-pass membrane protein</topology>
    </subcellularLocation>
</comment>
<evidence type="ECO:0000256" key="4">
    <source>
        <dbReference type="ARBA" id="ARBA00022475"/>
    </source>
</evidence>
<evidence type="ECO:0000256" key="8">
    <source>
        <dbReference type="SAM" id="Phobius"/>
    </source>
</evidence>
<evidence type="ECO:0000313" key="9">
    <source>
        <dbReference type="EMBL" id="OZI50897.1"/>
    </source>
</evidence>
<dbReference type="GO" id="GO:0022857">
    <property type="term" value="F:transmembrane transporter activity"/>
    <property type="evidence" value="ECO:0007669"/>
    <property type="project" value="InterPro"/>
</dbReference>
<dbReference type="EMBL" id="NEVQ01000022">
    <property type="protein sequence ID" value="OZI50897.1"/>
    <property type="molecule type" value="Genomic_DNA"/>
</dbReference>
<dbReference type="FunFam" id="1.10.3470.10:FF:000001">
    <property type="entry name" value="Vitamin B12 ABC transporter permease BtuC"/>
    <property type="match status" value="1"/>
</dbReference>
<keyword evidence="3" id="KW-0813">Transport</keyword>
<evidence type="ECO:0000313" key="10">
    <source>
        <dbReference type="Proteomes" id="UP000216885"/>
    </source>
</evidence>
<dbReference type="SUPFAM" id="SSF81345">
    <property type="entry name" value="ABC transporter involved in vitamin B12 uptake, BtuC"/>
    <property type="match status" value="1"/>
</dbReference>
<evidence type="ECO:0000256" key="7">
    <source>
        <dbReference type="ARBA" id="ARBA00023136"/>
    </source>
</evidence>
<reference evidence="9 10" key="1">
    <citation type="submission" date="2017-05" db="EMBL/GenBank/DDBJ databases">
        <title>Complete and WGS of Bordetella genogroups.</title>
        <authorList>
            <person name="Spilker T."/>
            <person name="LiPuma J."/>
        </authorList>
    </citation>
    <scope>NUCLEOTIDE SEQUENCE [LARGE SCALE GENOMIC DNA]</scope>
    <source>
        <strain evidence="9 10">AU9919</strain>
    </source>
</reference>
<feature type="transmembrane region" description="Helical" evidence="8">
    <location>
        <begin position="21"/>
        <end position="46"/>
    </location>
</feature>
<feature type="transmembrane region" description="Helical" evidence="8">
    <location>
        <begin position="157"/>
        <end position="181"/>
    </location>
</feature>
<protein>
    <submittedName>
        <fullName evidence="9">Iron ABC transporter</fullName>
    </submittedName>
</protein>
<dbReference type="PANTHER" id="PTHR30472:SF25">
    <property type="entry name" value="ABC TRANSPORTER PERMEASE PROTEIN MJ0876-RELATED"/>
    <property type="match status" value="1"/>
</dbReference>
<dbReference type="AlphaFoldDB" id="A0A261TNQ2"/>
<accession>A0A261TNQ2</accession>
<feature type="transmembrane region" description="Helical" evidence="8">
    <location>
        <begin position="321"/>
        <end position="338"/>
    </location>
</feature>
<name>A0A261TNQ2_9BORD</name>
<feature type="transmembrane region" description="Helical" evidence="8">
    <location>
        <begin position="130"/>
        <end position="150"/>
    </location>
</feature>
<keyword evidence="7 8" id="KW-0472">Membrane</keyword>
<dbReference type="Proteomes" id="UP000216885">
    <property type="component" value="Unassembled WGS sequence"/>
</dbReference>
<gene>
    <name evidence="9" type="ORF">CAL20_24065</name>
</gene>
<dbReference type="Gene3D" id="1.10.3470.10">
    <property type="entry name" value="ABC transporter involved in vitamin B12 uptake, BtuC"/>
    <property type="match status" value="1"/>
</dbReference>
<evidence type="ECO:0000256" key="1">
    <source>
        <dbReference type="ARBA" id="ARBA00004651"/>
    </source>
</evidence>
<keyword evidence="4" id="KW-1003">Cell membrane</keyword>
<comment type="caution">
    <text evidence="9">The sequence shown here is derived from an EMBL/GenBank/DDBJ whole genome shotgun (WGS) entry which is preliminary data.</text>
</comment>
<keyword evidence="10" id="KW-1185">Reference proteome</keyword>
<dbReference type="InterPro" id="IPR037294">
    <property type="entry name" value="ABC_BtuC-like"/>
</dbReference>
<dbReference type="Pfam" id="PF01032">
    <property type="entry name" value="FecCD"/>
    <property type="match status" value="1"/>
</dbReference>
<keyword evidence="6 8" id="KW-1133">Transmembrane helix</keyword>
<dbReference type="CDD" id="cd06550">
    <property type="entry name" value="TM_ABC_iron-siderophores_like"/>
    <property type="match status" value="1"/>
</dbReference>
<keyword evidence="5 8" id="KW-0812">Transmembrane</keyword>
<evidence type="ECO:0000256" key="3">
    <source>
        <dbReference type="ARBA" id="ARBA00022448"/>
    </source>
</evidence>
<evidence type="ECO:0000256" key="6">
    <source>
        <dbReference type="ARBA" id="ARBA00022989"/>
    </source>
</evidence>
<dbReference type="InterPro" id="IPR000522">
    <property type="entry name" value="ABC_transptr_permease_BtuC"/>
</dbReference>
<feature type="transmembrane region" description="Helical" evidence="8">
    <location>
        <begin position="201"/>
        <end position="221"/>
    </location>
</feature>
<sequence>MSLAKADRLAPLIKRAHPPTVLIGLGVVALLVALLAALSGAVHIPLADALRVLTMGASQPEDTLWRNVLLDIRLPRVLFAVVAGAALAISGAAMQALFRNPLAEPGLVGISAGGALGAVAAIVLTTGGFMVTAPAAFAGSLLATAAAYAVGRRVPGVAGLLLAGIAINTVAGSLIGLLTYMASDAQLRDLTFWNMGSLAGANWSLLGFLAPWTLVWSFWLMRQWRAMNALLLGEREAQHLGFALVTVRYKLVMATALIVGPLVAATGGIGFVGLVVPHLVRMTLGADHRWLLPASMLTGALALTLADWLARIVVIPAELPIGLVTSLVGGPFFLWLLARGRKF</sequence>
<dbReference type="PANTHER" id="PTHR30472">
    <property type="entry name" value="FERRIC ENTEROBACTIN TRANSPORT SYSTEM PERMEASE PROTEIN"/>
    <property type="match status" value="1"/>
</dbReference>
<feature type="transmembrane region" description="Helical" evidence="8">
    <location>
        <begin position="251"/>
        <end position="278"/>
    </location>
</feature>
<feature type="transmembrane region" description="Helical" evidence="8">
    <location>
        <begin position="105"/>
        <end position="124"/>
    </location>
</feature>
<feature type="transmembrane region" description="Helical" evidence="8">
    <location>
        <begin position="290"/>
        <end position="309"/>
    </location>
</feature>
<dbReference type="GO" id="GO:0033214">
    <property type="term" value="P:siderophore-iron import into cell"/>
    <property type="evidence" value="ECO:0007669"/>
    <property type="project" value="TreeGrafter"/>
</dbReference>
<evidence type="ECO:0000256" key="2">
    <source>
        <dbReference type="ARBA" id="ARBA00007935"/>
    </source>
</evidence>